<dbReference type="InterPro" id="IPR011701">
    <property type="entry name" value="MFS"/>
</dbReference>
<dbReference type="RefSeq" id="XP_040636759.1">
    <property type="nucleotide sequence ID" value="XM_040784684.1"/>
</dbReference>
<evidence type="ECO:0000256" key="2">
    <source>
        <dbReference type="ARBA" id="ARBA00022692"/>
    </source>
</evidence>
<evidence type="ECO:0000256" key="3">
    <source>
        <dbReference type="ARBA" id="ARBA00022989"/>
    </source>
</evidence>
<keyword evidence="2 6" id="KW-0812">Transmembrane</keyword>
<comment type="subcellular location">
    <subcellularLocation>
        <location evidence="1">Membrane</location>
        <topology evidence="1">Multi-pass membrane protein</topology>
    </subcellularLocation>
</comment>
<dbReference type="STRING" id="1388766.A0A017S8H4"/>
<feature type="transmembrane region" description="Helical" evidence="6">
    <location>
        <begin position="168"/>
        <end position="191"/>
    </location>
</feature>
<proteinExistence type="predicted"/>
<dbReference type="OrthoDB" id="3026777at2759"/>
<feature type="region of interest" description="Disordered" evidence="5">
    <location>
        <begin position="551"/>
        <end position="583"/>
    </location>
</feature>
<feature type="transmembrane region" description="Helical" evidence="6">
    <location>
        <begin position="287"/>
        <end position="312"/>
    </location>
</feature>
<evidence type="ECO:0000256" key="1">
    <source>
        <dbReference type="ARBA" id="ARBA00004141"/>
    </source>
</evidence>
<reference evidence="8" key="1">
    <citation type="journal article" date="2014" name="Nat. Commun.">
        <title>Genomic adaptations of the halophilic Dead Sea filamentous fungus Eurotium rubrum.</title>
        <authorList>
            <person name="Kis-Papo T."/>
            <person name="Weig A.R."/>
            <person name="Riley R."/>
            <person name="Persoh D."/>
            <person name="Salamov A."/>
            <person name="Sun H."/>
            <person name="Lipzen A."/>
            <person name="Wasser S.P."/>
            <person name="Rambold G."/>
            <person name="Grigoriev I.V."/>
            <person name="Nevo E."/>
        </authorList>
    </citation>
    <scope>NUCLEOTIDE SEQUENCE [LARGE SCALE GENOMIC DNA]</scope>
    <source>
        <strain evidence="8">CBS 135680</strain>
    </source>
</reference>
<feature type="transmembrane region" description="Helical" evidence="6">
    <location>
        <begin position="197"/>
        <end position="219"/>
    </location>
</feature>
<dbReference type="Pfam" id="PF07690">
    <property type="entry name" value="MFS_1"/>
    <property type="match status" value="1"/>
</dbReference>
<feature type="transmembrane region" description="Helical" evidence="6">
    <location>
        <begin position="488"/>
        <end position="506"/>
    </location>
</feature>
<dbReference type="HOGENOM" id="CLU_002123_0_0_1"/>
<keyword evidence="3 6" id="KW-1133">Transmembrane helix</keyword>
<dbReference type="GeneID" id="63699808"/>
<dbReference type="SUPFAM" id="SSF103473">
    <property type="entry name" value="MFS general substrate transporter"/>
    <property type="match status" value="1"/>
</dbReference>
<protein>
    <recommendedName>
        <fullName evidence="9">Major facilitator superfamily (MFS) profile domain-containing protein</fullName>
    </recommendedName>
</protein>
<feature type="transmembrane region" description="Helical" evidence="6">
    <location>
        <begin position="103"/>
        <end position="122"/>
    </location>
</feature>
<dbReference type="GO" id="GO:0022857">
    <property type="term" value="F:transmembrane transporter activity"/>
    <property type="evidence" value="ECO:0007669"/>
    <property type="project" value="InterPro"/>
</dbReference>
<feature type="region of interest" description="Disordered" evidence="5">
    <location>
        <begin position="1292"/>
        <end position="1317"/>
    </location>
</feature>
<feature type="transmembrane region" description="Helical" evidence="6">
    <location>
        <begin position="128"/>
        <end position="156"/>
    </location>
</feature>
<evidence type="ECO:0000256" key="4">
    <source>
        <dbReference type="ARBA" id="ARBA00023136"/>
    </source>
</evidence>
<dbReference type="Proteomes" id="UP000019804">
    <property type="component" value="Unassembled WGS sequence"/>
</dbReference>
<name>A0A017S8H4_ASPRC</name>
<feature type="compositionally biased region" description="Basic and acidic residues" evidence="5">
    <location>
        <begin position="558"/>
        <end position="568"/>
    </location>
</feature>
<accession>A0A017S8H4</accession>
<feature type="transmembrane region" description="Helical" evidence="6">
    <location>
        <begin position="393"/>
        <end position="414"/>
    </location>
</feature>
<dbReference type="Gene3D" id="1.20.1250.20">
    <property type="entry name" value="MFS general substrate transporter like domains"/>
    <property type="match status" value="1"/>
</dbReference>
<dbReference type="InterPro" id="IPR011990">
    <property type="entry name" value="TPR-like_helical_dom_sf"/>
</dbReference>
<evidence type="ECO:0000256" key="5">
    <source>
        <dbReference type="SAM" id="MobiDB-lite"/>
    </source>
</evidence>
<feature type="region of interest" description="Disordered" evidence="5">
    <location>
        <begin position="1352"/>
        <end position="1371"/>
    </location>
</feature>
<feature type="transmembrane region" description="Helical" evidence="6">
    <location>
        <begin position="369"/>
        <end position="386"/>
    </location>
</feature>
<feature type="compositionally biased region" description="Basic and acidic residues" evidence="5">
    <location>
        <begin position="1354"/>
        <end position="1371"/>
    </location>
</feature>
<keyword evidence="8" id="KW-1185">Reference proteome</keyword>
<dbReference type="InterPro" id="IPR036259">
    <property type="entry name" value="MFS_trans_sf"/>
</dbReference>
<dbReference type="EMBL" id="KK088433">
    <property type="protein sequence ID" value="EYE93071.1"/>
    <property type="molecule type" value="Genomic_DNA"/>
</dbReference>
<feature type="transmembrane region" description="Helical" evidence="6">
    <location>
        <begin position="73"/>
        <end position="91"/>
    </location>
</feature>
<organism evidence="7 8">
    <name type="scientific">Aspergillus ruber (strain CBS 135680)</name>
    <dbReference type="NCBI Taxonomy" id="1388766"/>
    <lineage>
        <taxon>Eukaryota</taxon>
        <taxon>Fungi</taxon>
        <taxon>Dikarya</taxon>
        <taxon>Ascomycota</taxon>
        <taxon>Pezizomycotina</taxon>
        <taxon>Eurotiomycetes</taxon>
        <taxon>Eurotiomycetidae</taxon>
        <taxon>Eurotiales</taxon>
        <taxon>Aspergillaceae</taxon>
        <taxon>Aspergillus</taxon>
        <taxon>Aspergillus subgen. Aspergillus</taxon>
    </lineage>
</organism>
<sequence length="1371" mass="153996">IFWLLPFLLLYMIAFGGTVVPKVNLILTLVCRDYFAEKAAKDPNFTYLPVLLGDDNAQCRIPEVHSLVAQFQLYLNLIAGILSALASPKLGQLSDRYGRTRTIALGTLGAILSELIIVVVAAKPETASVNLLLLGAVFDGLGGSFTGAVALVTSYASDCSRPETRNVAFGYFHGVLFTGVAAGPFLAALVLKQGGNVFNLFCVTLAFQVLYCLIVWLIVPESLSEEQQQIAREKHWMRRMHEETNWLSRWNPLTLIVPLSILVPPVGRPSTFFPNRGGASRDLWRNLVLLSTMDTAAFGVALGTAQVVIIYAEYLFGWGNVESSMFVFIVNIVRVVNLLLILPLVTRIFRKPSTEEHSVAGSDMLDVTLIRLSIVLDVIGYVGYALSRHGSVLTFSGVITALGGMGPPLMQASLTKHVPKDHIGQVLGAIGLLHALSRVTAPALFSLIYSLTVGKSLPLKIMVTKPSSSTAGTPAVPSRNALRLLRRLALAGSTVGSFCTVAAITYDMHRRVRVAERIVENKRALQTSAPNYDATSAARRLARMMEAAEAGDFNGSESVREDNRKVHDVQGGSQVDAGSHSLEVDSTIEEDLKALKKEDTLPETTASDKPDSQWQYPKRLRFKFSNKSFGSAVGKSNTDRIGIKELTSSIEEGTPAAQQMQILLDHDRPIEAAQIFLEAHPASLKGISTGRKELAKRAFYVNCSQENVFMARSIFERLEEVDQNSVTPRMWNELLFALAKKGSIESTASLFTRYRNKFRLNSEMVDIVLRSLLESHRLATAKWLIMRNLHVDRDCGLCGAFLTGLWKKTRSIELMNTQLMKLLTVLPKIDKSPTDKLFNPVVKAYIEFGRLGDAEALVQKMITTYDLPLNCRTMGLLVHGRALRCDWEGVESGLQEMHDLKLTRRRFDFVRIFDRIFLEYWVSRSGQEIHDYVFRCIDKYDIVPDRVLYKHILEAFVEKGNKDMISKIIHIARERSWKIKINEEEFLETLRARRLALEDSPVGFWQMLQAARIRHGQAAASQQILGYDQRSFPSPEVNKLPFTQQPMPWYERSLKEVTSSRSVDQYQRLHKQMSHFMHAGKMAEALKCFNTGRKAGFHMKQIHLELAAIATLLEHGITATRAFIDNERQGLPDWSNPRFFTQIMEVPDTAESEQVKTAIFRFYQLCLINKKMNLKHHITVAIGRRLIVLGKPDIALDLLTAVYMSRYRGFAKFDGVCMKLFVRVFADLGSLAGIRWGILSGLARRGPVTWDLVVEIRRVLGVLHREFSASPSPANTERLEYLDHIADLLEQRSEKNTNKSEPEINREESTPRQDRPEQLFDEATLYREENIHDVLEGWDEKYELESVLLSMDKSGGDEKGLNDLEQKMSAL</sequence>
<dbReference type="PANTHER" id="PTHR23507">
    <property type="entry name" value="ZGC:174356"/>
    <property type="match status" value="1"/>
</dbReference>
<dbReference type="GO" id="GO:0016020">
    <property type="term" value="C:membrane"/>
    <property type="evidence" value="ECO:0007669"/>
    <property type="project" value="UniProtKB-SubCell"/>
</dbReference>
<feature type="transmembrane region" description="Helical" evidence="6">
    <location>
        <begin position="324"/>
        <end position="349"/>
    </location>
</feature>
<feature type="transmembrane region" description="Helical" evidence="6">
    <location>
        <begin position="426"/>
        <end position="452"/>
    </location>
</feature>
<feature type="non-terminal residue" evidence="7">
    <location>
        <position position="1"/>
    </location>
</feature>
<evidence type="ECO:0008006" key="9">
    <source>
        <dbReference type="Google" id="ProtNLM"/>
    </source>
</evidence>
<evidence type="ECO:0000313" key="8">
    <source>
        <dbReference type="Proteomes" id="UP000019804"/>
    </source>
</evidence>
<gene>
    <name evidence="7" type="ORF">EURHEDRAFT_460888</name>
</gene>
<evidence type="ECO:0000256" key="6">
    <source>
        <dbReference type="SAM" id="Phobius"/>
    </source>
</evidence>
<keyword evidence="4 6" id="KW-0472">Membrane</keyword>
<evidence type="ECO:0000313" key="7">
    <source>
        <dbReference type="EMBL" id="EYE93071.1"/>
    </source>
</evidence>
<dbReference type="Gene3D" id="1.25.40.10">
    <property type="entry name" value="Tetratricopeptide repeat domain"/>
    <property type="match status" value="1"/>
</dbReference>
<dbReference type="PANTHER" id="PTHR23507:SF40">
    <property type="entry name" value="TETRACYCLINE-EFFLUX TRANSPORTER"/>
    <property type="match status" value="1"/>
</dbReference>